<dbReference type="Proteomes" id="UP001456524">
    <property type="component" value="Unassembled WGS sequence"/>
</dbReference>
<dbReference type="PRINTS" id="PR00081">
    <property type="entry name" value="GDHRDH"/>
</dbReference>
<dbReference type="EMBL" id="JBBWUH010000004">
    <property type="protein sequence ID" value="KAK8169482.1"/>
    <property type="molecule type" value="Genomic_DNA"/>
</dbReference>
<evidence type="ECO:0008006" key="5">
    <source>
        <dbReference type="Google" id="ProtNLM"/>
    </source>
</evidence>
<evidence type="ECO:0000313" key="3">
    <source>
        <dbReference type="EMBL" id="KAK8169482.1"/>
    </source>
</evidence>
<gene>
    <name evidence="3" type="ORF">IWX90DRAFT_430039</name>
</gene>
<dbReference type="Pfam" id="PF00106">
    <property type="entry name" value="adh_short"/>
    <property type="match status" value="1"/>
</dbReference>
<reference evidence="3 4" key="1">
    <citation type="journal article" date="2022" name="G3 (Bethesda)">
        <title>Enemy or ally: a genomic approach to elucidate the lifestyle of Phyllosticta citrichinaensis.</title>
        <authorList>
            <person name="Buijs V.A."/>
            <person name="Groenewald J.Z."/>
            <person name="Haridas S."/>
            <person name="LaButti K.M."/>
            <person name="Lipzen A."/>
            <person name="Martin F.M."/>
            <person name="Barry K."/>
            <person name="Grigoriev I.V."/>
            <person name="Crous P.W."/>
            <person name="Seidl M.F."/>
        </authorList>
    </citation>
    <scope>NUCLEOTIDE SEQUENCE [LARGE SCALE GENOMIC DNA]</scope>
    <source>
        <strain evidence="3 4">CBS 129764</strain>
    </source>
</reference>
<dbReference type="PANTHER" id="PTHR24320:SF33">
    <property type="entry name" value="OXIDOREDUCTASE BLI-4, MITOCHONDRIAL-RELATED"/>
    <property type="match status" value="1"/>
</dbReference>
<name>A0ABR1XW23_9PEZI</name>
<evidence type="ECO:0000256" key="1">
    <source>
        <dbReference type="ARBA" id="ARBA00006484"/>
    </source>
</evidence>
<keyword evidence="4" id="KW-1185">Reference proteome</keyword>
<accession>A0ABR1XW23</accession>
<comment type="similarity">
    <text evidence="1">Belongs to the short-chain dehydrogenases/reductases (SDR) family.</text>
</comment>
<keyword evidence="2" id="KW-0560">Oxidoreductase</keyword>
<dbReference type="Gene3D" id="3.40.50.720">
    <property type="entry name" value="NAD(P)-binding Rossmann-like Domain"/>
    <property type="match status" value="1"/>
</dbReference>
<sequence>MMPMMPNLHPNLNFAYKRDMITDRYAYLPTRFPRGCLLALLELYDSMVRHLTRLHVSGVRGWTTAAPGCIRRASGASSLLPSFQATNTSENTTTNPSKLNRRLYTTADMQTVKNTIAENIGGDHAHWLAPKKSQFSLDQVPDLSGKVALVTGGSEGIGYGCTHTLLSKNISKLFIVSMSEDVAVDAIKAIREEMGEDAASKVEWIPCDLSDWKATAAAADRIASSTDRLDILICNAARGIMSSQQAPSYGVDRHMAVNHIGHAVLTSRLLPVLKKTADSGNKVRVVHLASNLHESAPKETKFESVEELNKDFGPNPQYGRTKLASILYARYLDEHLRRQHPKILVNATHPGIVDTAQTNKWIHEVYPLGGYGMSFFAKPLKKNILHGAVSTLFAATTTEQSGQYVAPPAIVEPGSLMSQDRHLRERLMKLTRELVKEKAGIELQDY</sequence>
<proteinExistence type="inferred from homology"/>
<dbReference type="SUPFAM" id="SSF51735">
    <property type="entry name" value="NAD(P)-binding Rossmann-fold domains"/>
    <property type="match status" value="1"/>
</dbReference>
<protein>
    <recommendedName>
        <fullName evidence="5">Retinol dehydrogenase 12</fullName>
    </recommendedName>
</protein>
<evidence type="ECO:0000313" key="4">
    <source>
        <dbReference type="Proteomes" id="UP001456524"/>
    </source>
</evidence>
<dbReference type="PANTHER" id="PTHR24320">
    <property type="entry name" value="RETINOL DEHYDROGENASE"/>
    <property type="match status" value="1"/>
</dbReference>
<evidence type="ECO:0000256" key="2">
    <source>
        <dbReference type="ARBA" id="ARBA00023002"/>
    </source>
</evidence>
<organism evidence="3 4">
    <name type="scientific">Phyllosticta citrichinensis</name>
    <dbReference type="NCBI Taxonomy" id="1130410"/>
    <lineage>
        <taxon>Eukaryota</taxon>
        <taxon>Fungi</taxon>
        <taxon>Dikarya</taxon>
        <taxon>Ascomycota</taxon>
        <taxon>Pezizomycotina</taxon>
        <taxon>Dothideomycetes</taxon>
        <taxon>Dothideomycetes incertae sedis</taxon>
        <taxon>Botryosphaeriales</taxon>
        <taxon>Phyllostictaceae</taxon>
        <taxon>Phyllosticta</taxon>
    </lineage>
</organism>
<dbReference type="InterPro" id="IPR002347">
    <property type="entry name" value="SDR_fam"/>
</dbReference>
<dbReference type="InterPro" id="IPR036291">
    <property type="entry name" value="NAD(P)-bd_dom_sf"/>
</dbReference>
<comment type="caution">
    <text evidence="3">The sequence shown here is derived from an EMBL/GenBank/DDBJ whole genome shotgun (WGS) entry which is preliminary data.</text>
</comment>